<dbReference type="GO" id="GO:0000981">
    <property type="term" value="F:DNA-binding transcription factor activity, RNA polymerase II-specific"/>
    <property type="evidence" value="ECO:0007669"/>
    <property type="project" value="InterPro"/>
</dbReference>
<dbReference type="InterPro" id="IPR050987">
    <property type="entry name" value="AtrR-like"/>
</dbReference>
<dbReference type="PROSITE" id="PS00463">
    <property type="entry name" value="ZN2_CY6_FUNGAL_1"/>
    <property type="match status" value="1"/>
</dbReference>
<evidence type="ECO:0000256" key="1">
    <source>
        <dbReference type="ARBA" id="ARBA00023015"/>
    </source>
</evidence>
<dbReference type="Pfam" id="PF00172">
    <property type="entry name" value="Zn_clus"/>
    <property type="match status" value="1"/>
</dbReference>
<evidence type="ECO:0000256" key="4">
    <source>
        <dbReference type="ARBA" id="ARBA00023242"/>
    </source>
</evidence>
<evidence type="ECO:0000256" key="6">
    <source>
        <dbReference type="SAM" id="MobiDB-lite"/>
    </source>
</evidence>
<evidence type="ECO:0000313" key="9">
    <source>
        <dbReference type="Proteomes" id="UP000234254"/>
    </source>
</evidence>
<gene>
    <name evidence="8" type="ORF">P168DRAFT_329296</name>
</gene>
<accession>A0A2I1CXM3</accession>
<dbReference type="EMBL" id="MSFM01000010">
    <property type="protein sequence ID" value="PKY02368.1"/>
    <property type="molecule type" value="Genomic_DNA"/>
</dbReference>
<dbReference type="CDD" id="cd00067">
    <property type="entry name" value="GAL4"/>
    <property type="match status" value="1"/>
</dbReference>
<dbReference type="GO" id="GO:0009893">
    <property type="term" value="P:positive regulation of metabolic process"/>
    <property type="evidence" value="ECO:0007669"/>
    <property type="project" value="UniProtKB-ARBA"/>
</dbReference>
<feature type="region of interest" description="Disordered" evidence="6">
    <location>
        <begin position="1"/>
        <end position="29"/>
    </location>
</feature>
<feature type="domain" description="Zn(2)-C6 fungal-type" evidence="7">
    <location>
        <begin position="38"/>
        <end position="67"/>
    </location>
</feature>
<sequence>MDVPSTLPESNSPNPQQHATVESQPVDTWSRPRSVTAACERCRRRKIRCDGNTPCATCRRFSMVCIRHRKGEAQACLEKRVQELEAQVATLSSILSSMQSETVTEDLPVWPSFPIDPSPTDSMSSPFVCPSFNPHVNDGGTPPFDVPRIQIVECANPTPMQTAMSPSGVPVASGSNTASMAIGAQLMPMQLGANLTPPLSASSSPTWEARCSLPPGSFALPSPSRRSSVSSLTLDTNADILKPSLPGAGDCLVEVQGIGVSPFGEEPEHFTVPNRAEADDLLDFICDKAPGLGVPLNRKSLQASLNIMYDRETLAPINSCSASLARFQVYMAMAAALRLRPDVPGGESSLLDNFYRLALEQIQSSQFWTRPLANETALLMVLFARASQESAGLG</sequence>
<keyword evidence="1" id="KW-0805">Transcription regulation</keyword>
<dbReference type="Gene3D" id="4.10.240.10">
    <property type="entry name" value="Zn(2)-C6 fungal-type DNA-binding domain"/>
    <property type="match status" value="1"/>
</dbReference>
<dbReference type="InterPro" id="IPR036864">
    <property type="entry name" value="Zn2-C6_fun-type_DNA-bd_sf"/>
</dbReference>
<keyword evidence="4" id="KW-0539">Nucleus</keyword>
<keyword evidence="9" id="KW-1185">Reference proteome</keyword>
<organism evidence="8 9">
    <name type="scientific">Aspergillus campestris (strain IBT 28561)</name>
    <dbReference type="NCBI Taxonomy" id="1392248"/>
    <lineage>
        <taxon>Eukaryota</taxon>
        <taxon>Fungi</taxon>
        <taxon>Dikarya</taxon>
        <taxon>Ascomycota</taxon>
        <taxon>Pezizomycotina</taxon>
        <taxon>Eurotiomycetes</taxon>
        <taxon>Eurotiomycetidae</taxon>
        <taxon>Eurotiales</taxon>
        <taxon>Aspergillaceae</taxon>
        <taxon>Aspergillus</taxon>
        <taxon>Aspergillus subgen. Circumdati</taxon>
    </lineage>
</organism>
<evidence type="ECO:0000313" key="8">
    <source>
        <dbReference type="EMBL" id="PKY02368.1"/>
    </source>
</evidence>
<dbReference type="OrthoDB" id="9986881at2759"/>
<dbReference type="VEuPathDB" id="FungiDB:P168DRAFT_329296"/>
<evidence type="ECO:0000256" key="2">
    <source>
        <dbReference type="ARBA" id="ARBA00023125"/>
    </source>
</evidence>
<evidence type="ECO:0000259" key="7">
    <source>
        <dbReference type="PROSITE" id="PS50048"/>
    </source>
</evidence>
<dbReference type="AlphaFoldDB" id="A0A2I1CXM3"/>
<dbReference type="GeneID" id="36548980"/>
<reference evidence="8" key="1">
    <citation type="submission" date="2016-12" db="EMBL/GenBank/DDBJ databases">
        <title>The genomes of Aspergillus section Nigri reveals drivers in fungal speciation.</title>
        <authorList>
            <consortium name="DOE Joint Genome Institute"/>
            <person name="Vesth T.C."/>
            <person name="Nybo J."/>
            <person name="Theobald S."/>
            <person name="Brandl J."/>
            <person name="Frisvad J.C."/>
            <person name="Nielsen K.F."/>
            <person name="Lyhne E.K."/>
            <person name="Kogle M.E."/>
            <person name="Kuo A."/>
            <person name="Riley R."/>
            <person name="Clum A."/>
            <person name="Nolan M."/>
            <person name="Lipzen A."/>
            <person name="Salamov A."/>
            <person name="Henrissat B."/>
            <person name="Wiebenga A."/>
            <person name="De vries R.P."/>
            <person name="Grigoriev I.V."/>
            <person name="Mortensen U.H."/>
            <person name="Andersen M.R."/>
            <person name="Baker S.E."/>
        </authorList>
    </citation>
    <scope>NUCLEOTIDE SEQUENCE</scope>
    <source>
        <strain evidence="8">IBT 28561</strain>
    </source>
</reference>
<evidence type="ECO:0000256" key="5">
    <source>
        <dbReference type="SAM" id="Coils"/>
    </source>
</evidence>
<dbReference type="PROSITE" id="PS50048">
    <property type="entry name" value="ZN2_CY6_FUNGAL_2"/>
    <property type="match status" value="1"/>
</dbReference>
<keyword evidence="3" id="KW-0804">Transcription</keyword>
<dbReference type="RefSeq" id="XP_024690962.1">
    <property type="nucleotide sequence ID" value="XM_024841456.1"/>
</dbReference>
<keyword evidence="5" id="KW-0175">Coiled coil</keyword>
<proteinExistence type="predicted"/>
<dbReference type="PANTHER" id="PTHR46910:SF40">
    <property type="entry name" value="ZN(II)2CYS6 TRANSCRIPTION FACTOR (EUROFUNG)"/>
    <property type="match status" value="1"/>
</dbReference>
<dbReference type="PANTHER" id="PTHR46910">
    <property type="entry name" value="TRANSCRIPTION FACTOR PDR1"/>
    <property type="match status" value="1"/>
</dbReference>
<dbReference type="GO" id="GO:0008270">
    <property type="term" value="F:zinc ion binding"/>
    <property type="evidence" value="ECO:0007669"/>
    <property type="project" value="InterPro"/>
</dbReference>
<keyword evidence="2" id="KW-0238">DNA-binding</keyword>
<feature type="compositionally biased region" description="Polar residues" evidence="6">
    <location>
        <begin position="7"/>
        <end position="29"/>
    </location>
</feature>
<dbReference type="GO" id="GO:0003677">
    <property type="term" value="F:DNA binding"/>
    <property type="evidence" value="ECO:0007669"/>
    <property type="project" value="UniProtKB-KW"/>
</dbReference>
<comment type="caution">
    <text evidence="8">The sequence shown here is derived from an EMBL/GenBank/DDBJ whole genome shotgun (WGS) entry which is preliminary data.</text>
</comment>
<evidence type="ECO:0000256" key="3">
    <source>
        <dbReference type="ARBA" id="ARBA00023163"/>
    </source>
</evidence>
<dbReference type="SUPFAM" id="SSF57701">
    <property type="entry name" value="Zn2/Cys6 DNA-binding domain"/>
    <property type="match status" value="1"/>
</dbReference>
<dbReference type="SMART" id="SM00066">
    <property type="entry name" value="GAL4"/>
    <property type="match status" value="1"/>
</dbReference>
<dbReference type="InterPro" id="IPR001138">
    <property type="entry name" value="Zn2Cys6_DnaBD"/>
</dbReference>
<protein>
    <recommendedName>
        <fullName evidence="7">Zn(2)-C6 fungal-type domain-containing protein</fullName>
    </recommendedName>
</protein>
<feature type="coiled-coil region" evidence="5">
    <location>
        <begin position="74"/>
        <end position="101"/>
    </location>
</feature>
<dbReference type="Proteomes" id="UP000234254">
    <property type="component" value="Unassembled WGS sequence"/>
</dbReference>
<name>A0A2I1CXM3_ASPC2</name>